<protein>
    <submittedName>
        <fullName evidence="1">Uncharacterized protein</fullName>
    </submittedName>
</protein>
<comment type="caution">
    <text evidence="1">The sequence shown here is derived from an EMBL/GenBank/DDBJ whole genome shotgun (WGS) entry which is preliminary data.</text>
</comment>
<dbReference type="EMBL" id="RJPX01000006">
    <property type="protein sequence ID" value="RSK06833.1"/>
    <property type="molecule type" value="Genomic_DNA"/>
</dbReference>
<proteinExistence type="predicted"/>
<sequence length="51" mass="6313">MDKKDIYDWPEGEDDNIDFEAIHEQNKDKTVEDLDREWEEFVRTLKLERID</sequence>
<gene>
    <name evidence="1" type="ORF">D8787_02950</name>
</gene>
<evidence type="ECO:0000313" key="2">
    <source>
        <dbReference type="Proteomes" id="UP000277819"/>
    </source>
</evidence>
<accession>A0A3R9NEQ8</accession>
<dbReference type="RefSeq" id="WP_185776735.1">
    <property type="nucleotide sequence ID" value="NZ_RJPX01000006.1"/>
</dbReference>
<dbReference type="AlphaFoldDB" id="A0A3R9NEQ8"/>
<reference evidence="1 2" key="1">
    <citation type="submission" date="2018-11" db="EMBL/GenBank/DDBJ databases">
        <title>Species Designations Belie Phenotypic and Genotypic Heterogeneity in Oral Streptococci.</title>
        <authorList>
            <person name="Velsko I."/>
        </authorList>
    </citation>
    <scope>NUCLEOTIDE SEQUENCE [LARGE SCALE GENOMIC DNA]</scope>
    <source>
        <strain evidence="1 2">BCC17</strain>
    </source>
</reference>
<name>A0A3R9NEQ8_STRMT</name>
<evidence type="ECO:0000313" key="1">
    <source>
        <dbReference type="EMBL" id="RSK06833.1"/>
    </source>
</evidence>
<organism evidence="1 2">
    <name type="scientific">Streptococcus mitis</name>
    <dbReference type="NCBI Taxonomy" id="28037"/>
    <lineage>
        <taxon>Bacteria</taxon>
        <taxon>Bacillati</taxon>
        <taxon>Bacillota</taxon>
        <taxon>Bacilli</taxon>
        <taxon>Lactobacillales</taxon>
        <taxon>Streptococcaceae</taxon>
        <taxon>Streptococcus</taxon>
        <taxon>Streptococcus mitis group</taxon>
    </lineage>
</organism>
<dbReference type="Proteomes" id="UP000277819">
    <property type="component" value="Unassembled WGS sequence"/>
</dbReference>